<dbReference type="InterPro" id="IPR000182">
    <property type="entry name" value="GNAT_dom"/>
</dbReference>
<dbReference type="EMBL" id="FMCU01000004">
    <property type="protein sequence ID" value="SCF04379.1"/>
    <property type="molecule type" value="Genomic_DNA"/>
</dbReference>
<keyword evidence="3" id="KW-1185">Reference proteome</keyword>
<dbReference type="AlphaFoldDB" id="A0A1C4X7B0"/>
<organism evidence="2 3">
    <name type="scientific">Micromonospora matsumotoense</name>
    <dbReference type="NCBI Taxonomy" id="121616"/>
    <lineage>
        <taxon>Bacteria</taxon>
        <taxon>Bacillati</taxon>
        <taxon>Actinomycetota</taxon>
        <taxon>Actinomycetes</taxon>
        <taxon>Micromonosporales</taxon>
        <taxon>Micromonosporaceae</taxon>
        <taxon>Micromonospora</taxon>
    </lineage>
</organism>
<protein>
    <submittedName>
        <fullName evidence="2">Protein N-acetyltransferase, RimJ/RimL family</fullName>
    </submittedName>
</protein>
<dbReference type="InterPro" id="IPR016181">
    <property type="entry name" value="Acyl_CoA_acyltransferase"/>
</dbReference>
<dbReference type="GO" id="GO:0016747">
    <property type="term" value="F:acyltransferase activity, transferring groups other than amino-acyl groups"/>
    <property type="evidence" value="ECO:0007669"/>
    <property type="project" value="InterPro"/>
</dbReference>
<keyword evidence="2" id="KW-0808">Transferase</keyword>
<reference evidence="3" key="1">
    <citation type="submission" date="2016-06" db="EMBL/GenBank/DDBJ databases">
        <authorList>
            <person name="Varghese N."/>
            <person name="Submissions Spin"/>
        </authorList>
    </citation>
    <scope>NUCLEOTIDE SEQUENCE [LARGE SCALE GENOMIC DNA]</scope>
    <source>
        <strain evidence="3">DSM 44100</strain>
    </source>
</reference>
<gene>
    <name evidence="2" type="ORF">GA0070216_104190</name>
</gene>
<dbReference type="Pfam" id="PF13302">
    <property type="entry name" value="Acetyltransf_3"/>
    <property type="match status" value="1"/>
</dbReference>
<dbReference type="STRING" id="121616.GA0070216_104190"/>
<dbReference type="Gene3D" id="3.40.630.30">
    <property type="match status" value="1"/>
</dbReference>
<evidence type="ECO:0000313" key="2">
    <source>
        <dbReference type="EMBL" id="SCF04379.1"/>
    </source>
</evidence>
<feature type="domain" description="N-acetyltransferase" evidence="1">
    <location>
        <begin position="11"/>
        <end position="178"/>
    </location>
</feature>
<evidence type="ECO:0000259" key="1">
    <source>
        <dbReference type="PROSITE" id="PS51186"/>
    </source>
</evidence>
<proteinExistence type="predicted"/>
<sequence>MEGTTLRTARLALRPVRDEDIDRILEYRNLPEVTYWLLRTEVEPVAFRAAWRRAAADPDDHSVAVTLAGLVIGTVSLDVVDGMGQPGMPARTEAQLGYIFDPAHAGRGYATEAVAAMVAHAFTGLGVRRITAGCFADNLASVRVLEKVGMRREQHGVGDSWHAERGWVDGYTYALHADTWCATPR</sequence>
<dbReference type="Proteomes" id="UP000198797">
    <property type="component" value="Unassembled WGS sequence"/>
</dbReference>
<name>A0A1C4X7B0_9ACTN</name>
<evidence type="ECO:0000313" key="3">
    <source>
        <dbReference type="Proteomes" id="UP000198797"/>
    </source>
</evidence>
<dbReference type="RefSeq" id="WP_091243315.1">
    <property type="nucleotide sequence ID" value="NZ_FMCU01000004.1"/>
</dbReference>
<dbReference type="InterPro" id="IPR051531">
    <property type="entry name" value="N-acetyltransferase"/>
</dbReference>
<dbReference type="PANTHER" id="PTHR43792">
    <property type="entry name" value="GNAT FAMILY, PUTATIVE (AFU_ORTHOLOGUE AFUA_3G00765)-RELATED-RELATED"/>
    <property type="match status" value="1"/>
</dbReference>
<dbReference type="SUPFAM" id="SSF55729">
    <property type="entry name" value="Acyl-CoA N-acyltransferases (Nat)"/>
    <property type="match status" value="1"/>
</dbReference>
<dbReference type="PROSITE" id="PS51186">
    <property type="entry name" value="GNAT"/>
    <property type="match status" value="1"/>
</dbReference>
<accession>A0A1C4X7B0</accession>
<dbReference type="OrthoDB" id="9132139at2"/>
<dbReference type="PANTHER" id="PTHR43792:SF1">
    <property type="entry name" value="N-ACETYLTRANSFERASE DOMAIN-CONTAINING PROTEIN"/>
    <property type="match status" value="1"/>
</dbReference>